<reference evidence="3" key="1">
    <citation type="journal article" date="2021" name="Nat. Commun.">
        <title>Genetic determinants of endophytism in the Arabidopsis root mycobiome.</title>
        <authorList>
            <person name="Mesny F."/>
            <person name="Miyauchi S."/>
            <person name="Thiergart T."/>
            <person name="Pickel B."/>
            <person name="Atanasova L."/>
            <person name="Karlsson M."/>
            <person name="Huettel B."/>
            <person name="Barry K.W."/>
            <person name="Haridas S."/>
            <person name="Chen C."/>
            <person name="Bauer D."/>
            <person name="Andreopoulos W."/>
            <person name="Pangilinan J."/>
            <person name="LaButti K."/>
            <person name="Riley R."/>
            <person name="Lipzen A."/>
            <person name="Clum A."/>
            <person name="Drula E."/>
            <person name="Henrissat B."/>
            <person name="Kohler A."/>
            <person name="Grigoriev I.V."/>
            <person name="Martin F.M."/>
            <person name="Hacquard S."/>
        </authorList>
    </citation>
    <scope>NUCLEOTIDE SEQUENCE</scope>
    <source>
        <strain evidence="3">MPI-CAGE-CH-0243</strain>
    </source>
</reference>
<organism evidence="3 4">
    <name type="scientific">Dendryphion nanum</name>
    <dbReference type="NCBI Taxonomy" id="256645"/>
    <lineage>
        <taxon>Eukaryota</taxon>
        <taxon>Fungi</taxon>
        <taxon>Dikarya</taxon>
        <taxon>Ascomycota</taxon>
        <taxon>Pezizomycotina</taxon>
        <taxon>Dothideomycetes</taxon>
        <taxon>Pleosporomycetidae</taxon>
        <taxon>Pleosporales</taxon>
        <taxon>Torulaceae</taxon>
        <taxon>Dendryphion</taxon>
    </lineage>
</organism>
<evidence type="ECO:0000313" key="4">
    <source>
        <dbReference type="Proteomes" id="UP000700596"/>
    </source>
</evidence>
<feature type="region of interest" description="Disordered" evidence="2">
    <location>
        <begin position="386"/>
        <end position="414"/>
    </location>
</feature>
<sequence length="480" mass="53685">MKAFEDASDRTAEVHIHVEGEIDPLDEFGQYVDENDGAICCFVPLEEGQKVKLKGKFYGTTTHIHSDFIVDGIFRKSISHNSKSVAVHKNKKLDVDKFLMKVDEGIIDTDLIVKPFPRDLVPEVGKPANLGTIEMRISVLRQIGDDHALRDIVTYFDVNAEGHAPDMVVTYNTLPPNLLMGFNENCEVLNTAEANRAKKKMTCRRPGAEPWAVFRFHYRTPQAIIEIGMETTFDNTWRKNEGKDPVKLAIPELPHLLVTPKPTKGDGEGSFDRQSSLVSSPAVPKTPTTCTKQEHTPMARSLSASRPTINLQHPEATTMKMEGNTSISHPHQFSSGMPSSSVPNLFEGNKATEIMDETQQVPISLKRRADLTPPQSPALKLSKNMTLDSLPSHPLSPTPILSQSPLSKRSSDAHRRIKQARLKRTELAIKHKEVEESLSPFLREIEELERLAVAEEQQTANEEDHLQDTVDLLRSFQTRG</sequence>
<evidence type="ECO:0000256" key="1">
    <source>
        <dbReference type="SAM" id="Coils"/>
    </source>
</evidence>
<gene>
    <name evidence="3" type="ORF">B0J11DRAFT_222662</name>
</gene>
<dbReference type="EMBL" id="JAGMWT010000003">
    <property type="protein sequence ID" value="KAH7132304.1"/>
    <property type="molecule type" value="Genomic_DNA"/>
</dbReference>
<dbReference type="AlphaFoldDB" id="A0A9P9IVH6"/>
<feature type="coiled-coil region" evidence="1">
    <location>
        <begin position="417"/>
        <end position="465"/>
    </location>
</feature>
<keyword evidence="4" id="KW-1185">Reference proteome</keyword>
<feature type="compositionally biased region" description="Polar residues" evidence="2">
    <location>
        <begin position="399"/>
        <end position="408"/>
    </location>
</feature>
<protein>
    <submittedName>
        <fullName evidence="3">Uncharacterized protein</fullName>
    </submittedName>
</protein>
<keyword evidence="1" id="KW-0175">Coiled coil</keyword>
<comment type="caution">
    <text evidence="3">The sequence shown here is derived from an EMBL/GenBank/DDBJ whole genome shotgun (WGS) entry which is preliminary data.</text>
</comment>
<feature type="region of interest" description="Disordered" evidence="2">
    <location>
        <begin position="257"/>
        <end position="305"/>
    </location>
</feature>
<accession>A0A9P9IVH6</accession>
<evidence type="ECO:0000256" key="2">
    <source>
        <dbReference type="SAM" id="MobiDB-lite"/>
    </source>
</evidence>
<name>A0A9P9IVH6_9PLEO</name>
<proteinExistence type="predicted"/>
<dbReference type="Proteomes" id="UP000700596">
    <property type="component" value="Unassembled WGS sequence"/>
</dbReference>
<dbReference type="OrthoDB" id="5309154at2759"/>
<evidence type="ECO:0000313" key="3">
    <source>
        <dbReference type="EMBL" id="KAH7132304.1"/>
    </source>
</evidence>